<evidence type="ECO:0000256" key="5">
    <source>
        <dbReference type="SAM" id="MobiDB-lite"/>
    </source>
</evidence>
<sequence>MIELPKGVEKLPSGIHIHGETVRIDFRYNGERCREPLAGHYKITKSTIKYAENKRTTILTEIAENRFDYLAHFPNSSKAARFAGICQKKRYVAEAVKLWLDVQEATKAQSTFKNYKVKAQHVLNKWGDRKLTDITKSQMELFQVELLKSGLAPKTVNDIFTIIRGVWSEAFHEGTLKTNPLDRVRNIERDNLEETADPFTREELLCIETVDTSRQCDINMIMFWCWSGLSLSEIIALAWEDIDTETWTVKVQRAKVLNQYKVPKERGRIRVIELLEPAKFWLQRQMEHTLNQHATKYTVKQRDNITNKQESIRLVFLNGKSGLPWYDHSVRRWFTGILNRAKLRHRGPNQCRHTFASQLLSNYVPLEWVARQLGHSDTTMIKKHYGKWIPKDSLRMANRISEMMGFSEDNNGLEHPEMVPNRSQSNKGNQ</sequence>
<keyword evidence="3" id="KW-0233">DNA recombination</keyword>
<evidence type="ECO:0000256" key="2">
    <source>
        <dbReference type="ARBA" id="ARBA00023125"/>
    </source>
</evidence>
<accession>A0ABU9UXL9</accession>
<proteinExistence type="predicted"/>
<dbReference type="InterPro" id="IPR010998">
    <property type="entry name" value="Integrase_recombinase_N"/>
</dbReference>
<dbReference type="InterPro" id="IPR057084">
    <property type="entry name" value="Int_N"/>
</dbReference>
<gene>
    <name evidence="8" type="ORF">AAGS29_20710</name>
</gene>
<dbReference type="PROSITE" id="PS51898">
    <property type="entry name" value="TYR_RECOMBINASE"/>
    <property type="match status" value="1"/>
</dbReference>
<dbReference type="Pfam" id="PF12167">
    <property type="entry name" value="Arm-DNA-bind_2"/>
    <property type="match status" value="1"/>
</dbReference>
<dbReference type="InterPro" id="IPR044068">
    <property type="entry name" value="CB"/>
</dbReference>
<dbReference type="PROSITE" id="PS51900">
    <property type="entry name" value="CB"/>
    <property type="match status" value="1"/>
</dbReference>
<keyword evidence="1" id="KW-0229">DNA integration</keyword>
<evidence type="ECO:0000256" key="4">
    <source>
        <dbReference type="PROSITE-ProRule" id="PRU01248"/>
    </source>
</evidence>
<organism evidence="8 9">
    <name type="scientific">Shewanella vaxholmensis</name>
    <dbReference type="NCBI Taxonomy" id="3063535"/>
    <lineage>
        <taxon>Bacteria</taxon>
        <taxon>Pseudomonadati</taxon>
        <taxon>Pseudomonadota</taxon>
        <taxon>Gammaproteobacteria</taxon>
        <taxon>Alteromonadales</taxon>
        <taxon>Shewanellaceae</taxon>
        <taxon>Shewanella</taxon>
    </lineage>
</organism>
<dbReference type="Gene3D" id="1.10.150.130">
    <property type="match status" value="1"/>
</dbReference>
<evidence type="ECO:0000256" key="3">
    <source>
        <dbReference type="ARBA" id="ARBA00023172"/>
    </source>
</evidence>
<keyword evidence="2 4" id="KW-0238">DNA-binding</keyword>
<feature type="region of interest" description="Disordered" evidence="5">
    <location>
        <begin position="406"/>
        <end position="430"/>
    </location>
</feature>
<comment type="caution">
    <text evidence="8">The sequence shown here is derived from an EMBL/GenBank/DDBJ whole genome shotgun (WGS) entry which is preliminary data.</text>
</comment>
<dbReference type="InterPro" id="IPR011010">
    <property type="entry name" value="DNA_brk_join_enz"/>
</dbReference>
<dbReference type="InterPro" id="IPR013762">
    <property type="entry name" value="Integrase-like_cat_sf"/>
</dbReference>
<evidence type="ECO:0000313" key="9">
    <source>
        <dbReference type="Proteomes" id="UP001489333"/>
    </source>
</evidence>
<feature type="domain" description="Core-binding (CB)" evidence="7">
    <location>
        <begin position="90"/>
        <end position="171"/>
    </location>
</feature>
<dbReference type="InterPro" id="IPR050090">
    <property type="entry name" value="Tyrosine_recombinase_XerCD"/>
</dbReference>
<dbReference type="Gene3D" id="1.10.443.10">
    <property type="entry name" value="Intergrase catalytic core"/>
    <property type="match status" value="1"/>
</dbReference>
<feature type="compositionally biased region" description="Polar residues" evidence="5">
    <location>
        <begin position="421"/>
        <end position="430"/>
    </location>
</feature>
<evidence type="ECO:0000256" key="1">
    <source>
        <dbReference type="ARBA" id="ARBA00022908"/>
    </source>
</evidence>
<evidence type="ECO:0000313" key="8">
    <source>
        <dbReference type="EMBL" id="MEM6251020.1"/>
    </source>
</evidence>
<dbReference type="Pfam" id="PF24624">
    <property type="entry name" value="Int_N"/>
    <property type="match status" value="1"/>
</dbReference>
<dbReference type="EMBL" id="JBCHKU010000042">
    <property type="protein sequence ID" value="MEM6251020.1"/>
    <property type="molecule type" value="Genomic_DNA"/>
</dbReference>
<evidence type="ECO:0000259" key="7">
    <source>
        <dbReference type="PROSITE" id="PS51900"/>
    </source>
</evidence>
<protein>
    <submittedName>
        <fullName evidence="8">DUF3596 domain-containing protein</fullName>
    </submittedName>
</protein>
<reference evidence="8 9" key="1">
    <citation type="submission" date="2024-04" db="EMBL/GenBank/DDBJ databases">
        <title>Novel Shewanella species isolated from Baltic Sea sediments.</title>
        <authorList>
            <person name="Martin-Rodriguez A.J."/>
            <person name="Fernandez-Juarez V."/>
            <person name="Valeriano V.D."/>
            <person name="Mihindukulasooriya I."/>
            <person name="Ceresnova L."/>
            <person name="Joffre E."/>
            <person name="Jensie-Markopoulos S."/>
            <person name="Moore E.R.B."/>
            <person name="Sjoling A."/>
        </authorList>
    </citation>
    <scope>NUCLEOTIDE SEQUENCE [LARGE SCALE GENOMIC DNA]</scope>
    <source>
        <strain evidence="8 9">VAX-SP0-0CM-1</strain>
    </source>
</reference>
<dbReference type="RefSeq" id="WP_342902531.1">
    <property type="nucleotide sequence ID" value="NZ_JBCHKU010000042.1"/>
</dbReference>
<dbReference type="CDD" id="cd01189">
    <property type="entry name" value="INT_ICEBs1_C_like"/>
    <property type="match status" value="1"/>
</dbReference>
<dbReference type="SUPFAM" id="SSF56349">
    <property type="entry name" value="DNA breaking-rejoining enzymes"/>
    <property type="match status" value="1"/>
</dbReference>
<dbReference type="Proteomes" id="UP001489333">
    <property type="component" value="Unassembled WGS sequence"/>
</dbReference>
<dbReference type="PANTHER" id="PTHR30349:SF36">
    <property type="entry name" value="PROPHAGE INTEGRASE INTR-RELATED"/>
    <property type="match status" value="1"/>
</dbReference>
<feature type="domain" description="Tyr recombinase" evidence="6">
    <location>
        <begin position="194"/>
        <end position="398"/>
    </location>
</feature>
<keyword evidence="9" id="KW-1185">Reference proteome</keyword>
<name>A0ABU9UXL9_9GAMM</name>
<dbReference type="Pfam" id="PF00589">
    <property type="entry name" value="Phage_integrase"/>
    <property type="match status" value="1"/>
</dbReference>
<dbReference type="InterPro" id="IPR002104">
    <property type="entry name" value="Integrase_catalytic"/>
</dbReference>
<dbReference type="PANTHER" id="PTHR30349">
    <property type="entry name" value="PHAGE INTEGRASE-RELATED"/>
    <property type="match status" value="1"/>
</dbReference>
<dbReference type="InterPro" id="IPR022000">
    <property type="entry name" value="Min27-like_integrase_DNA_bind"/>
</dbReference>
<evidence type="ECO:0000259" key="6">
    <source>
        <dbReference type="PROSITE" id="PS51898"/>
    </source>
</evidence>